<accession>A0ABT0AH77</accession>
<evidence type="ECO:0000256" key="1">
    <source>
        <dbReference type="ARBA" id="ARBA00022448"/>
    </source>
</evidence>
<proteinExistence type="inferred from homology"/>
<keyword evidence="6" id="KW-0411">Iron-sulfur</keyword>
<reference evidence="10" key="1">
    <citation type="submission" date="2022-03" db="EMBL/GenBank/DDBJ databases">
        <title>Identification of a novel bacterium isolated from mangrove sediments.</title>
        <authorList>
            <person name="Pan X."/>
        </authorList>
    </citation>
    <scope>NUCLEOTIDE SEQUENCE</scope>
    <source>
        <strain evidence="10">B2637</strain>
    </source>
</reference>
<evidence type="ECO:0000256" key="8">
    <source>
        <dbReference type="ARBA" id="ARBA00046332"/>
    </source>
</evidence>
<comment type="caution">
    <text evidence="10">The sequence shown here is derived from an EMBL/GenBank/DDBJ whole genome shotgun (WGS) entry which is preliminary data.</text>
</comment>
<dbReference type="PANTHER" id="PTHR37424:SF1">
    <property type="entry name" value="BACTERIOFERRITIN-ASSOCIATED FERREDOXIN"/>
    <property type="match status" value="1"/>
</dbReference>
<comment type="similarity">
    <text evidence="8">Belongs to the Bfd family.</text>
</comment>
<dbReference type="PANTHER" id="PTHR37424">
    <property type="entry name" value="BACTERIOFERRITIN-ASSOCIATED FERREDOXIN"/>
    <property type="match status" value="1"/>
</dbReference>
<evidence type="ECO:0000259" key="9">
    <source>
        <dbReference type="Pfam" id="PF04324"/>
    </source>
</evidence>
<evidence type="ECO:0000313" key="10">
    <source>
        <dbReference type="EMBL" id="MCJ1962549.1"/>
    </source>
</evidence>
<keyword evidence="3" id="KW-0479">Metal-binding</keyword>
<evidence type="ECO:0000256" key="6">
    <source>
        <dbReference type="ARBA" id="ARBA00023014"/>
    </source>
</evidence>
<dbReference type="EMBL" id="JALHAT010000044">
    <property type="protein sequence ID" value="MCJ1962549.1"/>
    <property type="molecule type" value="Genomic_DNA"/>
</dbReference>
<dbReference type="Pfam" id="PF04324">
    <property type="entry name" value="Fer2_BFD"/>
    <property type="match status" value="1"/>
</dbReference>
<dbReference type="InterPro" id="IPR052371">
    <property type="entry name" value="BFD-associated_ferredoxin"/>
</dbReference>
<sequence>MYVCICNAIREKDLRCAARRMNGDAEAVYAAMGRKPQCGQCLDEAEEIIAEEVEAASYPAAA</sequence>
<evidence type="ECO:0000256" key="5">
    <source>
        <dbReference type="ARBA" id="ARBA00023004"/>
    </source>
</evidence>
<keyword evidence="4" id="KW-0249">Electron transport</keyword>
<protein>
    <recommendedName>
        <fullName evidence="7">Bacterioferritin-associated ferredoxin</fullName>
    </recommendedName>
</protein>
<dbReference type="Proteomes" id="UP001162802">
    <property type="component" value="Unassembled WGS sequence"/>
</dbReference>
<keyword evidence="5" id="KW-0408">Iron</keyword>
<keyword evidence="1" id="KW-0813">Transport</keyword>
<dbReference type="Gene3D" id="1.10.10.1100">
    <property type="entry name" value="BFD-like [2Fe-2S]-binding domain"/>
    <property type="match status" value="1"/>
</dbReference>
<keyword evidence="11" id="KW-1185">Reference proteome</keyword>
<evidence type="ECO:0000313" key="11">
    <source>
        <dbReference type="Proteomes" id="UP001162802"/>
    </source>
</evidence>
<feature type="domain" description="BFD-like [2Fe-2S]-binding" evidence="9">
    <location>
        <begin position="2"/>
        <end position="51"/>
    </location>
</feature>
<organism evidence="10 11">
    <name type="scientific">Novosphingobium mangrovi</name>
    <name type="common">ex Hu et al. 2023</name>
    <dbReference type="NCBI Taxonomy" id="2930094"/>
    <lineage>
        <taxon>Bacteria</taxon>
        <taxon>Pseudomonadati</taxon>
        <taxon>Pseudomonadota</taxon>
        <taxon>Alphaproteobacteria</taxon>
        <taxon>Sphingomonadales</taxon>
        <taxon>Sphingomonadaceae</taxon>
        <taxon>Novosphingobium</taxon>
    </lineage>
</organism>
<dbReference type="RefSeq" id="WP_039392418.1">
    <property type="nucleotide sequence ID" value="NZ_JALHAT010000044.1"/>
</dbReference>
<evidence type="ECO:0000256" key="2">
    <source>
        <dbReference type="ARBA" id="ARBA00022714"/>
    </source>
</evidence>
<dbReference type="InterPro" id="IPR007419">
    <property type="entry name" value="BFD-like_2Fe2S-bd_dom"/>
</dbReference>
<name>A0ABT0AH77_9SPHN</name>
<evidence type="ECO:0000256" key="4">
    <source>
        <dbReference type="ARBA" id="ARBA00022982"/>
    </source>
</evidence>
<keyword evidence="2" id="KW-0001">2Fe-2S</keyword>
<gene>
    <name evidence="10" type="ORF">MTR65_17795</name>
</gene>
<evidence type="ECO:0000256" key="7">
    <source>
        <dbReference type="ARBA" id="ARBA00039386"/>
    </source>
</evidence>
<evidence type="ECO:0000256" key="3">
    <source>
        <dbReference type="ARBA" id="ARBA00022723"/>
    </source>
</evidence>
<dbReference type="InterPro" id="IPR041854">
    <property type="entry name" value="BFD-like_2Fe2S-bd_dom_sf"/>
</dbReference>